<comment type="caution">
    <text evidence="1">The sequence shown here is derived from an EMBL/GenBank/DDBJ whole genome shotgun (WGS) entry which is preliminary data.</text>
</comment>
<dbReference type="Proteomes" id="UP000326396">
    <property type="component" value="Linkage Group LG13"/>
</dbReference>
<keyword evidence="2" id="KW-1185">Reference proteome</keyword>
<evidence type="ECO:0000313" key="2">
    <source>
        <dbReference type="Proteomes" id="UP000326396"/>
    </source>
</evidence>
<protein>
    <submittedName>
        <fullName evidence="1">Uncharacterized protein</fullName>
    </submittedName>
</protein>
<evidence type="ECO:0000313" key="1">
    <source>
        <dbReference type="EMBL" id="KAD6118914.1"/>
    </source>
</evidence>
<dbReference type="OrthoDB" id="29853at2759"/>
<sequence>MRMLIAVREEAKQRFLKEDLAKFVANGLNDNAYGKRVMKDRNDGNSRPMGAKTTSLIVLVLFKNEGVFPVRLIVRGVQGGRVRCPPS</sequence>
<organism evidence="1 2">
    <name type="scientific">Mikania micrantha</name>
    <name type="common">bitter vine</name>
    <dbReference type="NCBI Taxonomy" id="192012"/>
    <lineage>
        <taxon>Eukaryota</taxon>
        <taxon>Viridiplantae</taxon>
        <taxon>Streptophyta</taxon>
        <taxon>Embryophyta</taxon>
        <taxon>Tracheophyta</taxon>
        <taxon>Spermatophyta</taxon>
        <taxon>Magnoliopsida</taxon>
        <taxon>eudicotyledons</taxon>
        <taxon>Gunneridae</taxon>
        <taxon>Pentapetalae</taxon>
        <taxon>asterids</taxon>
        <taxon>campanulids</taxon>
        <taxon>Asterales</taxon>
        <taxon>Asteraceae</taxon>
        <taxon>Asteroideae</taxon>
        <taxon>Heliantheae alliance</taxon>
        <taxon>Eupatorieae</taxon>
        <taxon>Mikania</taxon>
    </lineage>
</organism>
<dbReference type="EMBL" id="SZYD01000005">
    <property type="protein sequence ID" value="KAD6118914.1"/>
    <property type="molecule type" value="Genomic_DNA"/>
</dbReference>
<proteinExistence type="predicted"/>
<gene>
    <name evidence="1" type="ORF">E3N88_10185</name>
</gene>
<reference evidence="1 2" key="1">
    <citation type="submission" date="2019-05" db="EMBL/GenBank/DDBJ databases">
        <title>Mikania micrantha, genome provides insights into the molecular mechanism of rapid growth.</title>
        <authorList>
            <person name="Liu B."/>
        </authorList>
    </citation>
    <scope>NUCLEOTIDE SEQUENCE [LARGE SCALE GENOMIC DNA]</scope>
    <source>
        <strain evidence="1">NLD-2019</strain>
        <tissue evidence="1">Leaf</tissue>
    </source>
</reference>
<accession>A0A5N6PBP8</accession>
<name>A0A5N6PBP8_9ASTR</name>
<dbReference type="AlphaFoldDB" id="A0A5N6PBP8"/>